<feature type="transmembrane region" description="Helical" evidence="6">
    <location>
        <begin position="147"/>
        <end position="165"/>
    </location>
</feature>
<dbReference type="Proteomes" id="UP000269721">
    <property type="component" value="Unassembled WGS sequence"/>
</dbReference>
<evidence type="ECO:0000256" key="2">
    <source>
        <dbReference type="ARBA" id="ARBA00022692"/>
    </source>
</evidence>
<dbReference type="PANTHER" id="PTHR11814">
    <property type="entry name" value="SULFATE TRANSPORTER"/>
    <property type="match status" value="1"/>
</dbReference>
<name>A0A4V1IQK3_9FUNG</name>
<gene>
    <name evidence="8" type="ORF">BDK51DRAFT_16443</name>
</gene>
<dbReference type="AlphaFoldDB" id="A0A4V1IQK3"/>
<feature type="transmembrane region" description="Helical" evidence="6">
    <location>
        <begin position="49"/>
        <end position="65"/>
    </location>
</feature>
<feature type="transmembrane region" description="Helical" evidence="6">
    <location>
        <begin position="211"/>
        <end position="230"/>
    </location>
</feature>
<dbReference type="PROSITE" id="PS50801">
    <property type="entry name" value="STAS"/>
    <property type="match status" value="1"/>
</dbReference>
<accession>A0A4V1IQK3</accession>
<comment type="subcellular location">
    <subcellularLocation>
        <location evidence="1">Membrane</location>
        <topology evidence="1">Multi-pass membrane protein</topology>
    </subcellularLocation>
</comment>
<reference evidence="9" key="1">
    <citation type="journal article" date="2018" name="Nat. Microbiol.">
        <title>Leveraging single-cell genomics to expand the fungal tree of life.</title>
        <authorList>
            <person name="Ahrendt S.R."/>
            <person name="Quandt C.A."/>
            <person name="Ciobanu D."/>
            <person name="Clum A."/>
            <person name="Salamov A."/>
            <person name="Andreopoulos B."/>
            <person name="Cheng J.F."/>
            <person name="Woyke T."/>
            <person name="Pelin A."/>
            <person name="Henrissat B."/>
            <person name="Reynolds N.K."/>
            <person name="Benny G.L."/>
            <person name="Smith M.E."/>
            <person name="James T.Y."/>
            <person name="Grigoriev I.V."/>
        </authorList>
    </citation>
    <scope>NUCLEOTIDE SEQUENCE [LARGE SCALE GENOMIC DNA]</scope>
</reference>
<keyword evidence="2 6" id="KW-0812">Transmembrane</keyword>
<keyword evidence="4 6" id="KW-0472">Membrane</keyword>
<keyword evidence="9" id="KW-1185">Reference proteome</keyword>
<feature type="transmembrane region" description="Helical" evidence="6">
    <location>
        <begin position="296"/>
        <end position="321"/>
    </location>
</feature>
<feature type="transmembrane region" description="Helical" evidence="6">
    <location>
        <begin position="333"/>
        <end position="356"/>
    </location>
</feature>
<keyword evidence="3 6" id="KW-1133">Transmembrane helix</keyword>
<feature type="domain" description="STAS" evidence="7">
    <location>
        <begin position="491"/>
        <end position="577"/>
    </location>
</feature>
<evidence type="ECO:0000259" key="7">
    <source>
        <dbReference type="PROSITE" id="PS50801"/>
    </source>
</evidence>
<dbReference type="InterPro" id="IPR036513">
    <property type="entry name" value="STAS_dom_sf"/>
</dbReference>
<evidence type="ECO:0000256" key="5">
    <source>
        <dbReference type="SAM" id="MobiDB-lite"/>
    </source>
</evidence>
<feature type="region of interest" description="Disordered" evidence="5">
    <location>
        <begin position="531"/>
        <end position="557"/>
    </location>
</feature>
<evidence type="ECO:0000256" key="1">
    <source>
        <dbReference type="ARBA" id="ARBA00004141"/>
    </source>
</evidence>
<evidence type="ECO:0000256" key="3">
    <source>
        <dbReference type="ARBA" id="ARBA00022989"/>
    </source>
</evidence>
<evidence type="ECO:0000313" key="8">
    <source>
        <dbReference type="EMBL" id="RKO86857.1"/>
    </source>
</evidence>
<feature type="non-terminal residue" evidence="8">
    <location>
        <position position="1"/>
    </location>
</feature>
<dbReference type="InterPro" id="IPR011547">
    <property type="entry name" value="SLC26A/SulP_dom"/>
</dbReference>
<dbReference type="InterPro" id="IPR002645">
    <property type="entry name" value="STAS_dom"/>
</dbReference>
<feature type="transmembrane region" description="Helical" evidence="6">
    <location>
        <begin position="368"/>
        <end position="387"/>
    </location>
</feature>
<evidence type="ECO:0000256" key="6">
    <source>
        <dbReference type="SAM" id="Phobius"/>
    </source>
</evidence>
<dbReference type="GO" id="GO:0016020">
    <property type="term" value="C:membrane"/>
    <property type="evidence" value="ECO:0007669"/>
    <property type="project" value="UniProtKB-SubCell"/>
</dbReference>
<organism evidence="8 9">
    <name type="scientific">Blyttiomyces helicus</name>
    <dbReference type="NCBI Taxonomy" id="388810"/>
    <lineage>
        <taxon>Eukaryota</taxon>
        <taxon>Fungi</taxon>
        <taxon>Fungi incertae sedis</taxon>
        <taxon>Chytridiomycota</taxon>
        <taxon>Chytridiomycota incertae sedis</taxon>
        <taxon>Chytridiomycetes</taxon>
        <taxon>Chytridiomycetes incertae sedis</taxon>
        <taxon>Blyttiomyces</taxon>
    </lineage>
</organism>
<protein>
    <submittedName>
        <fullName evidence="8">Sulfate transporter family-domain-containing protein</fullName>
    </submittedName>
</protein>
<feature type="transmembrane region" description="Helical" evidence="6">
    <location>
        <begin position="115"/>
        <end position="135"/>
    </location>
</feature>
<feature type="compositionally biased region" description="Basic and acidic residues" evidence="5">
    <location>
        <begin position="531"/>
        <end position="541"/>
    </location>
</feature>
<feature type="transmembrane region" description="Helical" evidence="6">
    <location>
        <begin position="17"/>
        <end position="37"/>
    </location>
</feature>
<dbReference type="Pfam" id="PF00916">
    <property type="entry name" value="Sulfate_transp"/>
    <property type="match status" value="1"/>
</dbReference>
<dbReference type="InterPro" id="IPR001902">
    <property type="entry name" value="SLC26A/SulP_fam"/>
</dbReference>
<dbReference type="OrthoDB" id="427213at2759"/>
<sequence>YYIPVIGWLPNYDVRKYLQHDILAGVTVAFLLVPQGLSYAQALVKIPPVNGLYTAIFPLIVYAFLGTSRQLGVGPEALISILVGATIKEYSLKDNLSGGADSLLDFAEKSQHEHIAIASLLCLLVGLFTFLLGFFRLGFLDSVLSRALLRGFVLAVAVVVMIDMADTLLGNVPPVGQCGIPLPTTPPEDQEPESPIQKLLDTLSKLGRTHMLTATLSACSVAFLLGMRWLKKKFARVRWLQFLPEILILVVASTLLCQMLRWDCQGVAILNRVQGGDGATSLFPRLPQITIPKVKFLMLSAILISVIGFVESIVVAKTYAAKHDYAVSPNRELVALGLANIVASLFGAFPAFGSLGRSAVNDTAGAKTQLAGLFTGSLVLCAAIWLLPYLEFLPKAVCSSIIVVAALKLLDFEEVHFILRLRAWKDVGLLLMTFLTTIFVSIESGTLLSVGVSLLLVVKHTTKTRLAILGRTAVMDPISGVVKTKYRNIHEYGRVERIEGGLVIQVEEGLFFGNSGQLKDRLKRIELHGDIGVHPGEEPRRGTPAGSATSMTPRHPNVQEGIRSVIFDFGAVTDVDARCVFFGGAGP</sequence>
<proteinExistence type="predicted"/>
<dbReference type="EMBL" id="KZ997854">
    <property type="protein sequence ID" value="RKO86857.1"/>
    <property type="molecule type" value="Genomic_DNA"/>
</dbReference>
<feature type="transmembrane region" description="Helical" evidence="6">
    <location>
        <begin position="430"/>
        <end position="458"/>
    </location>
</feature>
<dbReference type="GO" id="GO:0055085">
    <property type="term" value="P:transmembrane transport"/>
    <property type="evidence" value="ECO:0007669"/>
    <property type="project" value="InterPro"/>
</dbReference>
<evidence type="ECO:0000256" key="4">
    <source>
        <dbReference type="ARBA" id="ARBA00023136"/>
    </source>
</evidence>
<evidence type="ECO:0000313" key="9">
    <source>
        <dbReference type="Proteomes" id="UP000269721"/>
    </source>
</evidence>
<dbReference type="Gene3D" id="3.30.750.24">
    <property type="entry name" value="STAS domain"/>
    <property type="match status" value="1"/>
</dbReference>